<keyword evidence="8" id="KW-1185">Reference proteome</keyword>
<evidence type="ECO:0000256" key="6">
    <source>
        <dbReference type="SAM" id="Phobius"/>
    </source>
</evidence>
<feature type="coiled-coil region" evidence="5">
    <location>
        <begin position="172"/>
        <end position="199"/>
    </location>
</feature>
<evidence type="ECO:0000313" key="8">
    <source>
        <dbReference type="Proteomes" id="UP001157733"/>
    </source>
</evidence>
<dbReference type="InterPro" id="IPR052719">
    <property type="entry name" value="CvpA-like"/>
</dbReference>
<evidence type="ECO:0000313" key="7">
    <source>
        <dbReference type="EMBL" id="CAI2718296.1"/>
    </source>
</evidence>
<protein>
    <recommendedName>
        <fullName evidence="9">CvpA family protein</fullName>
    </recommendedName>
</protein>
<reference evidence="7 8" key="1">
    <citation type="submission" date="2022-09" db="EMBL/GenBank/DDBJ databases">
        <authorList>
            <person name="Kop L."/>
        </authorList>
    </citation>
    <scope>NUCLEOTIDE SEQUENCE [LARGE SCALE GENOMIC DNA]</scope>
    <source>
        <strain evidence="7 8">347</strain>
    </source>
</reference>
<accession>A0ABM9HDZ3</accession>
<evidence type="ECO:0000256" key="1">
    <source>
        <dbReference type="ARBA" id="ARBA00004141"/>
    </source>
</evidence>
<dbReference type="Pfam" id="PF02674">
    <property type="entry name" value="Colicin_V"/>
    <property type="match status" value="1"/>
</dbReference>
<evidence type="ECO:0008006" key="9">
    <source>
        <dbReference type="Google" id="ProtNLM"/>
    </source>
</evidence>
<dbReference type="InterPro" id="IPR003825">
    <property type="entry name" value="Colicin-V_CvpA"/>
</dbReference>
<name>A0ABM9HDZ3_9BACT</name>
<keyword evidence="2 6" id="KW-0812">Transmembrane</keyword>
<organism evidence="7 8">
    <name type="scientific">Nitrospina watsonii</name>
    <dbReference type="NCBI Taxonomy" id="1323948"/>
    <lineage>
        <taxon>Bacteria</taxon>
        <taxon>Pseudomonadati</taxon>
        <taxon>Nitrospinota/Tectimicrobiota group</taxon>
        <taxon>Nitrospinota</taxon>
        <taxon>Nitrospinia</taxon>
        <taxon>Nitrospinales</taxon>
        <taxon>Nitrospinaceae</taxon>
        <taxon>Nitrospina</taxon>
    </lineage>
</organism>
<keyword evidence="3 6" id="KW-1133">Transmembrane helix</keyword>
<evidence type="ECO:0000256" key="4">
    <source>
        <dbReference type="ARBA" id="ARBA00023136"/>
    </source>
</evidence>
<feature type="transmembrane region" description="Helical" evidence="6">
    <location>
        <begin position="28"/>
        <end position="44"/>
    </location>
</feature>
<evidence type="ECO:0000256" key="3">
    <source>
        <dbReference type="ARBA" id="ARBA00022989"/>
    </source>
</evidence>
<proteinExistence type="predicted"/>
<feature type="transmembrane region" description="Helical" evidence="6">
    <location>
        <begin position="101"/>
        <end position="122"/>
    </location>
</feature>
<sequence>MTFFDLGVLLIVLGSAGYSAYRGMVRELFAFAGLILGYIVALNFQDAMADTLLDSMDSPTVTHILAFFLLFTGTYLAVYLIGRTLKKYVAKSESISRVDRIWGGVIGGIKGVLLIVVLLFPLKFFTQTYDNVTDDSTFYPKLEELMDVLGDNSDLPQEYIDKLNQTDLRGTMQETVDGIKQLRRDMEDTLENGKEQARDAVDVKEKIQEVFTKEDKEKLNDMLDKMNSDNP</sequence>
<keyword evidence="4 6" id="KW-0472">Membrane</keyword>
<dbReference type="PANTHER" id="PTHR36926:SF1">
    <property type="entry name" value="COLICIN V PRODUCTION PROTEIN"/>
    <property type="match status" value="1"/>
</dbReference>
<dbReference type="Proteomes" id="UP001157733">
    <property type="component" value="Chromosome"/>
</dbReference>
<evidence type="ECO:0000256" key="2">
    <source>
        <dbReference type="ARBA" id="ARBA00022692"/>
    </source>
</evidence>
<comment type="subcellular location">
    <subcellularLocation>
        <location evidence="1">Membrane</location>
        <topology evidence="1">Multi-pass membrane protein</topology>
    </subcellularLocation>
</comment>
<feature type="transmembrane region" description="Helical" evidence="6">
    <location>
        <begin position="64"/>
        <end position="81"/>
    </location>
</feature>
<evidence type="ECO:0000256" key="5">
    <source>
        <dbReference type="SAM" id="Coils"/>
    </source>
</evidence>
<feature type="transmembrane region" description="Helical" evidence="6">
    <location>
        <begin position="6"/>
        <end position="21"/>
    </location>
</feature>
<gene>
    <name evidence="7" type="ORF">NSPWAT_1437</name>
</gene>
<dbReference type="RefSeq" id="WP_282011199.1">
    <property type="nucleotide sequence ID" value="NZ_OX336137.1"/>
</dbReference>
<dbReference type="PANTHER" id="PTHR36926">
    <property type="entry name" value="COLICIN V PRODUCTION PROTEIN"/>
    <property type="match status" value="1"/>
</dbReference>
<keyword evidence="5" id="KW-0175">Coiled coil</keyword>
<dbReference type="EMBL" id="OX336137">
    <property type="protein sequence ID" value="CAI2718296.1"/>
    <property type="molecule type" value="Genomic_DNA"/>
</dbReference>